<name>A0A0F5FVW3_9HYPH</name>
<dbReference type="Pfam" id="PF00440">
    <property type="entry name" value="TetR_N"/>
    <property type="match status" value="1"/>
</dbReference>
<dbReference type="InterPro" id="IPR025996">
    <property type="entry name" value="MT1864/Rv1816-like_C"/>
</dbReference>
<dbReference type="InterPro" id="IPR001647">
    <property type="entry name" value="HTH_TetR"/>
</dbReference>
<dbReference type="GO" id="GO:0000976">
    <property type="term" value="F:transcription cis-regulatory region binding"/>
    <property type="evidence" value="ECO:0007669"/>
    <property type="project" value="TreeGrafter"/>
</dbReference>
<keyword evidence="3" id="KW-0804">Transcription</keyword>
<gene>
    <name evidence="6" type="ORF">VE25_04440</name>
</gene>
<evidence type="ECO:0000256" key="3">
    <source>
        <dbReference type="ARBA" id="ARBA00023163"/>
    </source>
</evidence>
<comment type="caution">
    <text evidence="6">The sequence shown here is derived from an EMBL/GenBank/DDBJ whole genome shotgun (WGS) entry which is preliminary data.</text>
</comment>
<dbReference type="Proteomes" id="UP000033632">
    <property type="component" value="Unassembled WGS sequence"/>
</dbReference>
<dbReference type="GO" id="GO:0003700">
    <property type="term" value="F:DNA-binding transcription factor activity"/>
    <property type="evidence" value="ECO:0007669"/>
    <property type="project" value="TreeGrafter"/>
</dbReference>
<evidence type="ECO:0000313" key="6">
    <source>
        <dbReference type="EMBL" id="KKB12973.1"/>
    </source>
</evidence>
<evidence type="ECO:0000256" key="2">
    <source>
        <dbReference type="ARBA" id="ARBA00023125"/>
    </source>
</evidence>
<dbReference type="PANTHER" id="PTHR30055">
    <property type="entry name" value="HTH-TYPE TRANSCRIPTIONAL REGULATOR RUTR"/>
    <property type="match status" value="1"/>
</dbReference>
<keyword evidence="7" id="KW-1185">Reference proteome</keyword>
<dbReference type="AlphaFoldDB" id="A0A0F5FVW3"/>
<accession>A0A0F5FVW3</accession>
<proteinExistence type="predicted"/>
<evidence type="ECO:0000256" key="4">
    <source>
        <dbReference type="PROSITE-ProRule" id="PRU00335"/>
    </source>
</evidence>
<evidence type="ECO:0000259" key="5">
    <source>
        <dbReference type="PROSITE" id="PS50977"/>
    </source>
</evidence>
<reference evidence="6 7" key="1">
    <citation type="submission" date="2015-03" db="EMBL/GenBank/DDBJ databases">
        <authorList>
            <person name="Hassan Y.I."/>
            <person name="Lepp D."/>
            <person name="Li X.-Z."/>
            <person name="Zhou T."/>
        </authorList>
    </citation>
    <scope>NUCLEOTIDE SEQUENCE [LARGE SCALE GENOMIC DNA]</scope>
    <source>
        <strain evidence="6 7">BD-c194</strain>
    </source>
</reference>
<dbReference type="SUPFAM" id="SSF46689">
    <property type="entry name" value="Homeodomain-like"/>
    <property type="match status" value="1"/>
</dbReference>
<protein>
    <recommendedName>
        <fullName evidence="5">HTH tetR-type domain-containing protein</fullName>
    </recommendedName>
</protein>
<dbReference type="InterPro" id="IPR050109">
    <property type="entry name" value="HTH-type_TetR-like_transc_reg"/>
</dbReference>
<dbReference type="Gene3D" id="1.10.357.10">
    <property type="entry name" value="Tetracycline Repressor, domain 2"/>
    <property type="match status" value="1"/>
</dbReference>
<dbReference type="InterPro" id="IPR009057">
    <property type="entry name" value="Homeodomain-like_sf"/>
</dbReference>
<dbReference type="Pfam" id="PF13305">
    <property type="entry name" value="TetR_C_33"/>
    <property type="match status" value="1"/>
</dbReference>
<dbReference type="PATRIC" id="fig|443610.3.peg.3376"/>
<dbReference type="EMBL" id="JZEX01000054">
    <property type="protein sequence ID" value="KKB12973.1"/>
    <property type="molecule type" value="Genomic_DNA"/>
</dbReference>
<evidence type="ECO:0000313" key="7">
    <source>
        <dbReference type="Proteomes" id="UP000033632"/>
    </source>
</evidence>
<keyword evidence="2 4" id="KW-0238">DNA-binding</keyword>
<dbReference type="PRINTS" id="PR00455">
    <property type="entry name" value="HTHTETR"/>
</dbReference>
<feature type="domain" description="HTH tetR-type" evidence="5">
    <location>
        <begin position="10"/>
        <end position="70"/>
    </location>
</feature>
<dbReference type="InterPro" id="IPR036271">
    <property type="entry name" value="Tet_transcr_reg_TetR-rel_C_sf"/>
</dbReference>
<keyword evidence="1" id="KW-0805">Transcription regulation</keyword>
<organism evidence="6 7">
    <name type="scientific">Devosia geojensis</name>
    <dbReference type="NCBI Taxonomy" id="443610"/>
    <lineage>
        <taxon>Bacteria</taxon>
        <taxon>Pseudomonadati</taxon>
        <taxon>Pseudomonadota</taxon>
        <taxon>Alphaproteobacteria</taxon>
        <taxon>Hyphomicrobiales</taxon>
        <taxon>Devosiaceae</taxon>
        <taxon>Devosia</taxon>
    </lineage>
</organism>
<dbReference type="SUPFAM" id="SSF48498">
    <property type="entry name" value="Tetracyclin repressor-like, C-terminal domain"/>
    <property type="match status" value="1"/>
</dbReference>
<evidence type="ECO:0000256" key="1">
    <source>
        <dbReference type="ARBA" id="ARBA00023015"/>
    </source>
</evidence>
<feature type="DNA-binding region" description="H-T-H motif" evidence="4">
    <location>
        <begin position="33"/>
        <end position="52"/>
    </location>
</feature>
<sequence length="195" mass="20500">MNGKTGYHHGSLRQVLIDAALDLIARDGIASFSLAQAAARAGVSVAAPYRHFSSKSDLLGAIARLGFEQLSQALSGVPTSDPEETLLEAGIRYVTFAAEHPALFEVMFDNRERAPQSREGLAALAKLGEPLERLAAAGRLTVPVETAVKSAWAMVHGVALLRAGGMLTFAGTDTQTSLRAALRPLLEGGLIRPGS</sequence>
<dbReference type="PANTHER" id="PTHR30055:SF220">
    <property type="entry name" value="TETR-FAMILY REGULATORY PROTEIN"/>
    <property type="match status" value="1"/>
</dbReference>
<dbReference type="PROSITE" id="PS50977">
    <property type="entry name" value="HTH_TETR_2"/>
    <property type="match status" value="1"/>
</dbReference>